<dbReference type="EMBL" id="MCGT01000035">
    <property type="protein sequence ID" value="ORX47016.1"/>
    <property type="molecule type" value="Genomic_DNA"/>
</dbReference>
<dbReference type="Proteomes" id="UP000242146">
    <property type="component" value="Unassembled WGS sequence"/>
</dbReference>
<proteinExistence type="predicted"/>
<feature type="signal peptide" evidence="1">
    <location>
        <begin position="1"/>
        <end position="20"/>
    </location>
</feature>
<evidence type="ECO:0000313" key="3">
    <source>
        <dbReference type="Proteomes" id="UP000242146"/>
    </source>
</evidence>
<gene>
    <name evidence="2" type="ORF">DM01DRAFT_1410400</name>
</gene>
<dbReference type="STRING" id="101127.A0A1X2G7E2"/>
<accession>A0A1X2G7E2</accession>
<evidence type="ECO:0000313" key="2">
    <source>
        <dbReference type="EMBL" id="ORX47016.1"/>
    </source>
</evidence>
<evidence type="ECO:0000256" key="1">
    <source>
        <dbReference type="SAM" id="SignalP"/>
    </source>
</evidence>
<comment type="caution">
    <text evidence="2">The sequence shown here is derived from an EMBL/GenBank/DDBJ whole genome shotgun (WGS) entry which is preliminary data.</text>
</comment>
<evidence type="ECO:0008006" key="4">
    <source>
        <dbReference type="Google" id="ProtNLM"/>
    </source>
</evidence>
<keyword evidence="1" id="KW-0732">Signal</keyword>
<dbReference type="AlphaFoldDB" id="A0A1X2G7E2"/>
<reference evidence="2 3" key="1">
    <citation type="submission" date="2016-07" db="EMBL/GenBank/DDBJ databases">
        <title>Pervasive Adenine N6-methylation of Active Genes in Fungi.</title>
        <authorList>
            <consortium name="DOE Joint Genome Institute"/>
            <person name="Mondo S.J."/>
            <person name="Dannebaum R.O."/>
            <person name="Kuo R.C."/>
            <person name="Labutti K."/>
            <person name="Haridas S."/>
            <person name="Kuo A."/>
            <person name="Salamov A."/>
            <person name="Ahrendt S.R."/>
            <person name="Lipzen A."/>
            <person name="Sullivan W."/>
            <person name="Andreopoulos W.B."/>
            <person name="Clum A."/>
            <person name="Lindquist E."/>
            <person name="Daum C."/>
            <person name="Ramamoorthy G.K."/>
            <person name="Gryganskyi A."/>
            <person name="Culley D."/>
            <person name="Magnuson J.K."/>
            <person name="James T.Y."/>
            <person name="O'Malley M.A."/>
            <person name="Stajich J.E."/>
            <person name="Spatafora J.W."/>
            <person name="Visel A."/>
            <person name="Grigoriev I.V."/>
        </authorList>
    </citation>
    <scope>NUCLEOTIDE SEQUENCE [LARGE SCALE GENOMIC DNA]</scope>
    <source>
        <strain evidence="2 3">NRRL 3301</strain>
    </source>
</reference>
<sequence length="169" mass="18519">MKSIMLLVVTAIIFVSMVASVPWPNTTYTLSVNSPTSFCMFMPPHKGDSVGGTISKGVPQCTSSKLSNSHRVFPKGFIVSAHYAINNTEHFEQITGKIDPSKYGLSTSDQGGQYDYQQISGVLCNYDHFFVALLEPAHNRFCIRCCKYSRDCVTDESSKGCPAVIPGAY</sequence>
<keyword evidence="3" id="KW-1185">Reference proteome</keyword>
<feature type="chain" id="PRO_5010865155" description="Chitin-binding type-4 domain-containing protein" evidence="1">
    <location>
        <begin position="21"/>
        <end position="169"/>
    </location>
</feature>
<dbReference type="OrthoDB" id="3044029at2759"/>
<name>A0A1X2G7E2_9FUNG</name>
<organism evidence="2 3">
    <name type="scientific">Hesseltinella vesiculosa</name>
    <dbReference type="NCBI Taxonomy" id="101127"/>
    <lineage>
        <taxon>Eukaryota</taxon>
        <taxon>Fungi</taxon>
        <taxon>Fungi incertae sedis</taxon>
        <taxon>Mucoromycota</taxon>
        <taxon>Mucoromycotina</taxon>
        <taxon>Mucoromycetes</taxon>
        <taxon>Mucorales</taxon>
        <taxon>Cunninghamellaceae</taxon>
        <taxon>Hesseltinella</taxon>
    </lineage>
</organism>
<protein>
    <recommendedName>
        <fullName evidence="4">Chitin-binding type-4 domain-containing protein</fullName>
    </recommendedName>
</protein>